<evidence type="ECO:0000256" key="19">
    <source>
        <dbReference type="SAM" id="Phobius"/>
    </source>
</evidence>
<accession>A0AAU9VN37</accession>
<evidence type="ECO:0000256" key="6">
    <source>
        <dbReference type="ARBA" id="ARBA00022737"/>
    </source>
</evidence>
<proteinExistence type="inferred from homology"/>
<evidence type="ECO:0000256" key="10">
    <source>
        <dbReference type="ARBA" id="ARBA00022989"/>
    </source>
</evidence>
<dbReference type="EMBL" id="CALNXJ010000001">
    <property type="protein sequence ID" value="CAH3031356.1"/>
    <property type="molecule type" value="Genomic_DNA"/>
</dbReference>
<dbReference type="AlphaFoldDB" id="A0AAU9VN37"/>
<evidence type="ECO:0000256" key="3">
    <source>
        <dbReference type="ARBA" id="ARBA00022679"/>
    </source>
</evidence>
<dbReference type="EC" id="2.7.7.108" evidence="12"/>
<comment type="similarity">
    <text evidence="2">Belongs to the fic family.</text>
</comment>
<feature type="site" description="Important for autoinhibition of adenylyltransferase activity" evidence="17">
    <location>
        <position position="257"/>
    </location>
</feature>
<name>A0AAU9VN37_9CNID</name>
<keyword evidence="8" id="KW-0802">TPR repeat</keyword>
<feature type="active site" evidence="15">
    <location>
        <position position="386"/>
    </location>
</feature>
<evidence type="ECO:0000256" key="8">
    <source>
        <dbReference type="ARBA" id="ARBA00022803"/>
    </source>
</evidence>
<keyword evidence="6" id="KW-0677">Repeat</keyword>
<feature type="transmembrane region" description="Helical" evidence="19">
    <location>
        <begin position="31"/>
        <end position="51"/>
    </location>
</feature>
<keyword evidence="10 19" id="KW-1133">Transmembrane helix</keyword>
<sequence>MADGVTQLCELCNRLRLSLFTSSKLRNMPPVFHLILASLTGVAVALIATYIPSIWRPWFWRPSLESYAPGFNLVLAPQTALVEKSEFISNLYGVPGHATRFLVEKDRNLYFTKEKTSENLIDQSPLLANALHALKLALEMNGERKRDKALKLFKQAEALSPHHPEILLHYGEFLEEDDVIHAEHLYTRALAVSPENSRAMANRGRTLPKVRQLDQEMLDKIDKKRDELFRVPKGSLAMKRAVTEAYYKHIYHSNAIEGNTMTLSMTRAIVETRMAVPGKSILEHNEVLGLDEAMKFVNGSLLQKQEKITLDDVVEIHRRVLGHAHPLEAGRFRTTQVFVGNHVPPSPMEIERHVNEFNEWLMSREPEMLHPIEFAALAHYKLVYIHPFTDGNGRTSRLLMNSILMRAGFPPVIIRFQDRYKYYEYLDMANHGDVRPFIRFVARCTERTIDEYLSVTTIYPVGHEKHPELTDAHDINSEDTFNVDKNSQ</sequence>
<evidence type="ECO:0000259" key="20">
    <source>
        <dbReference type="PROSITE" id="PS51459"/>
    </source>
</evidence>
<evidence type="ECO:0000256" key="12">
    <source>
        <dbReference type="ARBA" id="ARBA00034531"/>
    </source>
</evidence>
<dbReference type="InterPro" id="IPR011990">
    <property type="entry name" value="TPR-like_helical_dom_sf"/>
</dbReference>
<evidence type="ECO:0000256" key="7">
    <source>
        <dbReference type="ARBA" id="ARBA00022741"/>
    </source>
</evidence>
<dbReference type="PROSITE" id="PS51459">
    <property type="entry name" value="FIDO"/>
    <property type="match status" value="1"/>
</dbReference>
<keyword evidence="22" id="KW-1185">Reference proteome</keyword>
<evidence type="ECO:0000256" key="15">
    <source>
        <dbReference type="PIRSR" id="PIRSR640198-1"/>
    </source>
</evidence>
<evidence type="ECO:0000256" key="18">
    <source>
        <dbReference type="PIRSR" id="PIRSR640198-4"/>
    </source>
</evidence>
<feature type="binding site" evidence="16">
    <location>
        <begin position="339"/>
        <end position="342"/>
    </location>
    <ligand>
        <name>ATP</name>
        <dbReference type="ChEBI" id="CHEBI:30616"/>
    </ligand>
</feature>
<evidence type="ECO:0000313" key="21">
    <source>
        <dbReference type="EMBL" id="CAH3031356.1"/>
    </source>
</evidence>
<keyword evidence="4 19" id="KW-0812">Transmembrane</keyword>
<feature type="binding site" evidence="16">
    <location>
        <begin position="422"/>
        <end position="423"/>
    </location>
    <ligand>
        <name>ATP</name>
        <dbReference type="ChEBI" id="CHEBI:30616"/>
    </ligand>
</feature>
<evidence type="ECO:0000313" key="22">
    <source>
        <dbReference type="Proteomes" id="UP001159428"/>
    </source>
</evidence>
<evidence type="ECO:0000256" key="1">
    <source>
        <dbReference type="ARBA" id="ARBA00004167"/>
    </source>
</evidence>
<keyword evidence="7 16" id="KW-0547">Nucleotide-binding</keyword>
<keyword evidence="3" id="KW-0808">Transferase</keyword>
<keyword evidence="5" id="KW-0548">Nucleotidyltransferase</keyword>
<feature type="binding site" evidence="16">
    <location>
        <position position="430"/>
    </location>
    <ligand>
        <name>ATP</name>
        <dbReference type="ChEBI" id="CHEBI:30616"/>
    </ligand>
</feature>
<dbReference type="GO" id="GO:0005524">
    <property type="term" value="F:ATP binding"/>
    <property type="evidence" value="ECO:0007669"/>
    <property type="project" value="UniProtKB-KW"/>
</dbReference>
<organism evidence="21 22">
    <name type="scientific">Pocillopora meandrina</name>
    <dbReference type="NCBI Taxonomy" id="46732"/>
    <lineage>
        <taxon>Eukaryota</taxon>
        <taxon>Metazoa</taxon>
        <taxon>Cnidaria</taxon>
        <taxon>Anthozoa</taxon>
        <taxon>Hexacorallia</taxon>
        <taxon>Scleractinia</taxon>
        <taxon>Astrocoeniina</taxon>
        <taxon>Pocilloporidae</taxon>
        <taxon>Pocillopora</taxon>
    </lineage>
</organism>
<evidence type="ECO:0000256" key="9">
    <source>
        <dbReference type="ARBA" id="ARBA00022840"/>
    </source>
</evidence>
<dbReference type="Proteomes" id="UP001159428">
    <property type="component" value="Unassembled WGS sequence"/>
</dbReference>
<keyword evidence="11 19" id="KW-0472">Membrane</keyword>
<comment type="catalytic activity">
    <reaction evidence="13">
        <text>L-threonyl-[protein] + ATP = 3-O-(5'-adenylyl)-L-threonyl-[protein] + diphosphate</text>
        <dbReference type="Rhea" id="RHEA:54292"/>
        <dbReference type="Rhea" id="RHEA-COMP:11060"/>
        <dbReference type="Rhea" id="RHEA-COMP:13847"/>
        <dbReference type="ChEBI" id="CHEBI:30013"/>
        <dbReference type="ChEBI" id="CHEBI:30616"/>
        <dbReference type="ChEBI" id="CHEBI:33019"/>
        <dbReference type="ChEBI" id="CHEBI:138113"/>
        <dbReference type="EC" id="2.7.7.108"/>
    </reaction>
</comment>
<evidence type="ECO:0000256" key="17">
    <source>
        <dbReference type="PIRSR" id="PIRSR640198-3"/>
    </source>
</evidence>
<feature type="binding site" evidence="16">
    <location>
        <begin position="390"/>
        <end position="397"/>
    </location>
    <ligand>
        <name>ATP</name>
        <dbReference type="ChEBI" id="CHEBI:30616"/>
    </ligand>
</feature>
<dbReference type="PANTHER" id="PTHR13504:SF34">
    <property type="entry name" value="PROTEIN ADENYLYLTRANSFERASE FICD"/>
    <property type="match status" value="1"/>
</dbReference>
<evidence type="ECO:0000256" key="5">
    <source>
        <dbReference type="ARBA" id="ARBA00022695"/>
    </source>
</evidence>
<dbReference type="Gene3D" id="1.10.3290.10">
    <property type="entry name" value="Fido-like domain"/>
    <property type="match status" value="1"/>
</dbReference>
<gene>
    <name evidence="21" type="ORF">PMEA_00000051</name>
</gene>
<evidence type="ECO:0000256" key="13">
    <source>
        <dbReference type="ARBA" id="ARBA00047939"/>
    </source>
</evidence>
<dbReference type="GO" id="GO:0016020">
    <property type="term" value="C:membrane"/>
    <property type="evidence" value="ECO:0007669"/>
    <property type="project" value="UniProtKB-SubCell"/>
</dbReference>
<dbReference type="InterPro" id="IPR040198">
    <property type="entry name" value="Fido_containing"/>
</dbReference>
<dbReference type="SUPFAM" id="SSF48452">
    <property type="entry name" value="TPR-like"/>
    <property type="match status" value="1"/>
</dbReference>
<feature type="domain" description="Fido" evidence="20">
    <location>
        <begin position="308"/>
        <end position="443"/>
    </location>
</feature>
<dbReference type="SUPFAM" id="SSF140931">
    <property type="entry name" value="Fic-like"/>
    <property type="match status" value="1"/>
</dbReference>
<evidence type="ECO:0000256" key="2">
    <source>
        <dbReference type="ARBA" id="ARBA00009742"/>
    </source>
</evidence>
<feature type="glycosylation site" description="N-linked (GlcNAc...) asparagine" evidence="18">
    <location>
        <position position="298"/>
    </location>
</feature>
<dbReference type="GO" id="GO:0070733">
    <property type="term" value="F:AMPylase activity"/>
    <property type="evidence" value="ECO:0007669"/>
    <property type="project" value="UniProtKB-EC"/>
</dbReference>
<comment type="caution">
    <text evidence="21">The sequence shown here is derived from an EMBL/GenBank/DDBJ whole genome shotgun (WGS) entry which is preliminary data.</text>
</comment>
<dbReference type="InterPro" id="IPR003812">
    <property type="entry name" value="Fido"/>
</dbReference>
<comment type="subcellular location">
    <subcellularLocation>
        <location evidence="1">Membrane</location>
        <topology evidence="1">Single-pass membrane protein</topology>
    </subcellularLocation>
</comment>
<dbReference type="InterPro" id="IPR036597">
    <property type="entry name" value="Fido-like_dom_sf"/>
</dbReference>
<dbReference type="Gene3D" id="1.25.40.10">
    <property type="entry name" value="Tetratricopeptide repeat domain"/>
    <property type="match status" value="1"/>
</dbReference>
<evidence type="ECO:0000256" key="4">
    <source>
        <dbReference type="ARBA" id="ARBA00022692"/>
    </source>
</evidence>
<evidence type="ECO:0000256" key="16">
    <source>
        <dbReference type="PIRSR" id="PIRSR640198-2"/>
    </source>
</evidence>
<dbReference type="PANTHER" id="PTHR13504">
    <property type="entry name" value="FIDO DOMAIN-CONTAINING PROTEIN DDB_G0283145"/>
    <property type="match status" value="1"/>
</dbReference>
<comment type="catalytic activity">
    <reaction evidence="14">
        <text>L-tyrosyl-[protein] + ATP = O-(5'-adenylyl)-L-tyrosyl-[protein] + diphosphate</text>
        <dbReference type="Rhea" id="RHEA:54288"/>
        <dbReference type="Rhea" id="RHEA-COMP:10136"/>
        <dbReference type="Rhea" id="RHEA-COMP:13846"/>
        <dbReference type="ChEBI" id="CHEBI:30616"/>
        <dbReference type="ChEBI" id="CHEBI:33019"/>
        <dbReference type="ChEBI" id="CHEBI:46858"/>
        <dbReference type="ChEBI" id="CHEBI:83624"/>
        <dbReference type="EC" id="2.7.7.108"/>
    </reaction>
</comment>
<evidence type="ECO:0000256" key="11">
    <source>
        <dbReference type="ARBA" id="ARBA00023136"/>
    </source>
</evidence>
<protein>
    <recommendedName>
        <fullName evidence="12">protein adenylyltransferase</fullName>
        <ecNumber evidence="12">2.7.7.108</ecNumber>
    </recommendedName>
</protein>
<evidence type="ECO:0000256" key="14">
    <source>
        <dbReference type="ARBA" id="ARBA00048696"/>
    </source>
</evidence>
<keyword evidence="9 16" id="KW-0067">ATP-binding</keyword>
<dbReference type="Pfam" id="PF02661">
    <property type="entry name" value="Fic"/>
    <property type="match status" value="1"/>
</dbReference>
<reference evidence="21 22" key="1">
    <citation type="submission" date="2022-05" db="EMBL/GenBank/DDBJ databases">
        <authorList>
            <consortium name="Genoscope - CEA"/>
            <person name="William W."/>
        </authorList>
    </citation>
    <scope>NUCLEOTIDE SEQUENCE [LARGE SCALE GENOMIC DNA]</scope>
</reference>